<dbReference type="InterPro" id="IPR007694">
    <property type="entry name" value="DNA_helicase_DnaB-like_C"/>
</dbReference>
<keyword evidence="9" id="KW-0413">Isomerase</keyword>
<dbReference type="PROSITE" id="PS51199">
    <property type="entry name" value="SF4_HELICASE"/>
    <property type="match status" value="1"/>
</dbReference>
<dbReference type="GO" id="GO:0003677">
    <property type="term" value="F:DNA binding"/>
    <property type="evidence" value="ECO:0007669"/>
    <property type="project" value="UniProtKB-UniRule"/>
</dbReference>
<dbReference type="GO" id="GO:0005829">
    <property type="term" value="C:cytosol"/>
    <property type="evidence" value="ECO:0007669"/>
    <property type="project" value="TreeGrafter"/>
</dbReference>
<protein>
    <recommendedName>
        <fullName evidence="11 12">Replicative DNA helicase</fullName>
        <ecNumber evidence="11 12">5.6.2.3</ecNumber>
    </recommendedName>
</protein>
<dbReference type="InterPro" id="IPR016136">
    <property type="entry name" value="DNA_helicase_N/primase_C"/>
</dbReference>
<dbReference type="PANTHER" id="PTHR30153:SF2">
    <property type="entry name" value="REPLICATIVE DNA HELICASE"/>
    <property type="match status" value="1"/>
</dbReference>
<comment type="function">
    <text evidence="12">The main replicative DNA helicase, it participates in initiation and elongation during chromosome replication. Travels ahead of the DNA replisome, separating dsDNA into templates for DNA synthesis. A processive ATP-dependent 5'-3' DNA helicase it has DNA-dependent ATPase activity.</text>
</comment>
<comment type="catalytic activity">
    <reaction evidence="10 12">
        <text>ATP + H2O = ADP + phosphate + H(+)</text>
        <dbReference type="Rhea" id="RHEA:13065"/>
        <dbReference type="ChEBI" id="CHEBI:15377"/>
        <dbReference type="ChEBI" id="CHEBI:15378"/>
        <dbReference type="ChEBI" id="CHEBI:30616"/>
        <dbReference type="ChEBI" id="CHEBI:43474"/>
        <dbReference type="ChEBI" id="CHEBI:456216"/>
        <dbReference type="EC" id="5.6.2.3"/>
    </reaction>
</comment>
<keyword evidence="4 12" id="KW-0547">Nucleotide-binding</keyword>
<sequence>MADRGNRRGGKSNVIQWEQAMGDRTPPHNIEMEQALLACIILEGGNESFPVCIQEKVRPESFYSTKHQLIYAAMTKLYEAGVAPINEVLLIDQLKKEGTLDQAGGDNYMIEITNRIDTPVGLQHYVERVRDGYLLREIIRASNEAIESVYDDPSDVQTLIDGVEQRIFKINEDRISDSARPVKESIDTAMAMVNNFIQRRGDITGVSTGFLDLDKMTTGWHATEMIVVAARPSMGKTSLALNMAEAAILPNGDHEATPTLLFSLEMGADQLAMRLLCSRGRVNMTKLRDGFLPREKQQDLMRTAKELQGAPLYIDDSSGLNILELRAKARRQHNQLPNGLGLVIVDYLQLVAGTDPRVPREQQIAEISRGMKGMAKELNIPVIVLGQLNRESEKEKRQPRISDLRESGSIEQDADIVLLLSKPKENRENEDMTLEVVPRDLIIAKQRNGPIGTVTLHFTKNLTRFENYTPHSA</sequence>
<dbReference type="Proteomes" id="UP001304300">
    <property type="component" value="Chromosome"/>
</dbReference>
<dbReference type="AlphaFoldDB" id="A0AAQ3LC83"/>
<evidence type="ECO:0000256" key="1">
    <source>
        <dbReference type="ARBA" id="ARBA00008428"/>
    </source>
</evidence>
<keyword evidence="8 12" id="KW-0238">DNA-binding</keyword>
<keyword evidence="5 12" id="KW-0378">Hydrolase</keyword>
<dbReference type="Gene3D" id="3.40.50.300">
    <property type="entry name" value="P-loop containing nucleotide triphosphate hydrolases"/>
    <property type="match status" value="1"/>
</dbReference>
<dbReference type="GO" id="GO:0005524">
    <property type="term" value="F:ATP binding"/>
    <property type="evidence" value="ECO:0007669"/>
    <property type="project" value="UniProtKB-UniRule"/>
</dbReference>
<dbReference type="NCBIfam" id="TIGR00665">
    <property type="entry name" value="DnaB"/>
    <property type="match status" value="1"/>
</dbReference>
<dbReference type="Pfam" id="PF00772">
    <property type="entry name" value="DnaB"/>
    <property type="match status" value="1"/>
</dbReference>
<accession>A0AAQ3LC83</accession>
<dbReference type="PANTHER" id="PTHR30153">
    <property type="entry name" value="REPLICATIVE DNA HELICASE DNAB"/>
    <property type="match status" value="1"/>
</dbReference>
<keyword evidence="3 12" id="KW-0235">DNA replication</keyword>
<dbReference type="InterPro" id="IPR027417">
    <property type="entry name" value="P-loop_NTPase"/>
</dbReference>
<dbReference type="InterPro" id="IPR007693">
    <property type="entry name" value="DNA_helicase_DnaB-like_N"/>
</dbReference>
<keyword evidence="15" id="KW-1185">Reference proteome</keyword>
<evidence type="ECO:0000256" key="11">
    <source>
        <dbReference type="NCBIfam" id="TIGR00665"/>
    </source>
</evidence>
<evidence type="ECO:0000256" key="6">
    <source>
        <dbReference type="ARBA" id="ARBA00022806"/>
    </source>
</evidence>
<dbReference type="GO" id="GO:0016787">
    <property type="term" value="F:hydrolase activity"/>
    <property type="evidence" value="ECO:0007669"/>
    <property type="project" value="UniProtKB-KW"/>
</dbReference>
<evidence type="ECO:0000256" key="10">
    <source>
        <dbReference type="ARBA" id="ARBA00048954"/>
    </source>
</evidence>
<evidence type="ECO:0000256" key="9">
    <source>
        <dbReference type="ARBA" id="ARBA00023235"/>
    </source>
</evidence>
<dbReference type="Gene3D" id="1.10.860.10">
    <property type="entry name" value="DNAb Helicase, Chain A"/>
    <property type="match status" value="1"/>
</dbReference>
<evidence type="ECO:0000256" key="8">
    <source>
        <dbReference type="ARBA" id="ARBA00023125"/>
    </source>
</evidence>
<reference evidence="14 15" key="1">
    <citation type="submission" date="2023-10" db="EMBL/GenBank/DDBJ databases">
        <title>Rubellicoccus peritrichatus gen. nov., sp. nov., isolated from an algae of coral reef tank.</title>
        <authorList>
            <person name="Luo J."/>
        </authorList>
    </citation>
    <scope>NUCLEOTIDE SEQUENCE [LARGE SCALE GENOMIC DNA]</scope>
    <source>
        <strain evidence="14 15">CR14</strain>
    </source>
</reference>
<dbReference type="GO" id="GO:0043139">
    <property type="term" value="F:5'-3' DNA helicase activity"/>
    <property type="evidence" value="ECO:0007669"/>
    <property type="project" value="UniProtKB-EC"/>
</dbReference>
<keyword evidence="2 12" id="KW-0639">Primosome</keyword>
<dbReference type="Pfam" id="PF03796">
    <property type="entry name" value="DnaB_C"/>
    <property type="match status" value="1"/>
</dbReference>
<evidence type="ECO:0000256" key="7">
    <source>
        <dbReference type="ARBA" id="ARBA00022840"/>
    </source>
</evidence>
<evidence type="ECO:0000259" key="13">
    <source>
        <dbReference type="PROSITE" id="PS51199"/>
    </source>
</evidence>
<feature type="domain" description="SF4 helicase" evidence="13">
    <location>
        <begin position="199"/>
        <end position="472"/>
    </location>
</feature>
<dbReference type="SUPFAM" id="SSF48024">
    <property type="entry name" value="N-terminal domain of DnaB helicase"/>
    <property type="match status" value="1"/>
</dbReference>
<dbReference type="GO" id="GO:1990077">
    <property type="term" value="C:primosome complex"/>
    <property type="evidence" value="ECO:0007669"/>
    <property type="project" value="UniProtKB-UniRule"/>
</dbReference>
<name>A0AAQ3LC83_9BACT</name>
<organism evidence="14 15">
    <name type="scientific">Rubellicoccus peritrichatus</name>
    <dbReference type="NCBI Taxonomy" id="3080537"/>
    <lineage>
        <taxon>Bacteria</taxon>
        <taxon>Pseudomonadati</taxon>
        <taxon>Verrucomicrobiota</taxon>
        <taxon>Opitutia</taxon>
        <taxon>Puniceicoccales</taxon>
        <taxon>Cerasicoccaceae</taxon>
        <taxon>Rubellicoccus</taxon>
    </lineage>
</organism>
<evidence type="ECO:0000313" key="15">
    <source>
        <dbReference type="Proteomes" id="UP001304300"/>
    </source>
</evidence>
<dbReference type="CDD" id="cd00984">
    <property type="entry name" value="DnaB_C"/>
    <property type="match status" value="1"/>
</dbReference>
<evidence type="ECO:0000256" key="12">
    <source>
        <dbReference type="RuleBase" id="RU362085"/>
    </source>
</evidence>
<gene>
    <name evidence="14" type="primary">dnaB</name>
    <name evidence="14" type="ORF">RZN69_21400</name>
</gene>
<keyword evidence="6 12" id="KW-0347">Helicase</keyword>
<dbReference type="InterPro" id="IPR007692">
    <property type="entry name" value="DNA_helicase_DnaB"/>
</dbReference>
<dbReference type="InterPro" id="IPR036185">
    <property type="entry name" value="DNA_heli_DnaB-like_N_sf"/>
</dbReference>
<dbReference type="KEGG" id="puo:RZN69_21400"/>
<proteinExistence type="inferred from homology"/>
<comment type="similarity">
    <text evidence="1 12">Belongs to the helicase family. DnaB subfamily.</text>
</comment>
<dbReference type="RefSeq" id="WP_317833603.1">
    <property type="nucleotide sequence ID" value="NZ_CP136920.1"/>
</dbReference>
<dbReference type="EMBL" id="CP136920">
    <property type="protein sequence ID" value="WOO41185.1"/>
    <property type="molecule type" value="Genomic_DNA"/>
</dbReference>
<evidence type="ECO:0000256" key="4">
    <source>
        <dbReference type="ARBA" id="ARBA00022741"/>
    </source>
</evidence>
<dbReference type="GO" id="GO:0006269">
    <property type="term" value="P:DNA replication, synthesis of primer"/>
    <property type="evidence" value="ECO:0007669"/>
    <property type="project" value="UniProtKB-UniRule"/>
</dbReference>
<keyword evidence="7 12" id="KW-0067">ATP-binding</keyword>
<evidence type="ECO:0000256" key="5">
    <source>
        <dbReference type="ARBA" id="ARBA00022801"/>
    </source>
</evidence>
<evidence type="ECO:0000256" key="3">
    <source>
        <dbReference type="ARBA" id="ARBA00022705"/>
    </source>
</evidence>
<evidence type="ECO:0000256" key="2">
    <source>
        <dbReference type="ARBA" id="ARBA00022515"/>
    </source>
</evidence>
<evidence type="ECO:0000313" key="14">
    <source>
        <dbReference type="EMBL" id="WOO41185.1"/>
    </source>
</evidence>
<dbReference type="EC" id="5.6.2.3" evidence="11 12"/>
<dbReference type="SUPFAM" id="SSF52540">
    <property type="entry name" value="P-loop containing nucleoside triphosphate hydrolases"/>
    <property type="match status" value="1"/>
</dbReference>